<dbReference type="GO" id="GO:0000466">
    <property type="term" value="P:maturation of 5.8S rRNA from tricistronic rRNA transcript (SSU-rRNA, 5.8S rRNA, LSU-rRNA)"/>
    <property type="evidence" value="ECO:0007669"/>
    <property type="project" value="TreeGrafter"/>
</dbReference>
<evidence type="ECO:0000259" key="4">
    <source>
        <dbReference type="Pfam" id="PF26140"/>
    </source>
</evidence>
<dbReference type="InterPro" id="IPR039844">
    <property type="entry name" value="URB1"/>
</dbReference>
<feature type="region of interest" description="Disordered" evidence="1">
    <location>
        <begin position="543"/>
        <end position="568"/>
    </location>
</feature>
<evidence type="ECO:0000259" key="2">
    <source>
        <dbReference type="Pfam" id="PF11707"/>
    </source>
</evidence>
<dbReference type="OrthoDB" id="72892at2759"/>
<dbReference type="InterPro" id="IPR032436">
    <property type="entry name" value="URB1_C"/>
</dbReference>
<feature type="domain" description="URB1 central HEAT repeat" evidence="4">
    <location>
        <begin position="647"/>
        <end position="813"/>
    </location>
</feature>
<dbReference type="STRING" id="578458.D8QKF7"/>
<dbReference type="EMBL" id="GL377316">
    <property type="protein sequence ID" value="EFI91711.1"/>
    <property type="molecule type" value="Genomic_DNA"/>
</dbReference>
<dbReference type="InterPro" id="IPR016024">
    <property type="entry name" value="ARM-type_fold"/>
</dbReference>
<dbReference type="GO" id="GO:0005730">
    <property type="term" value="C:nucleolus"/>
    <property type="evidence" value="ECO:0007669"/>
    <property type="project" value="TreeGrafter"/>
</dbReference>
<sequence>MAKHTTQAASEPPRKRQKTDATESALVFTSAQAIRNALRAFDPDTVTRSLTALRNQLTIKPTEEKISTQDARLVLVDEFLQLSPGAQDVLQLWETSNPRQPQLPALCCSVLACMLTLLSTHLPYHAAGMQIVRNLLQDQWSRRLFVALSGSSNDLILATLKLVNALANFASGRERKAVVELLPWEGKTLPKLVNMRRRSKSGEDLVDALVRPDIRTLTMLLILSPLTSSSPYKAAFLEQHIPGIALALKGLHQDPPSVVKHVLEVLWEGLWCDPKVKRTLKVALFNETTMGHLLKLYDNPSDETRDVLHHFLLAICTRPGTGVCFRDRGWYPREDLSDAALPSTSTSASTPTSSTLKIHNRILAYLLKHLKPNEDPRQHELTLRILAACPELVTGYWASAGLTLEPRLSSRWLVNIALAGEIVSLPVPKACFYLDAEHVLPNPSPPPLNAIIAATLPGGPAMKAHWTKALQHAKPLVQHAAALSLARSLGKYAAVLEAFDEVGAGEADEGEGAWAARRAELEREVRRRVPEFGVIVGLSRMAEDGTKSTDGGDALKNTDGVSKPPARNPAQRALLGEAAARLMWLYHRVLPGAVREVRVDVGRALVGMGDAAVDSPSDEEDDGVSAKLRGVQQLHVLRLLQETEDFAWWSKPAGSAHTYFSLFLKGTRTATLSATRVALHDLTCHLLAKSVLFQDTPNEPALWLACLPAQAGELDAVVSFLDDCVQRCLKTPYRYMDDLRALASADAADELTSPLLATVLEQAKHKAPTPALATFVRRLLLRLSTTSLHAPSLLRVVQGRLDEIWNKERLTKEGEDVAKAVRRELGAMKACLARDLLGRDAEMDVDGESDERMKAVEEAGDSVPFEWLLLNTELAQLRDADHRQALVSSLCSKPSAYDLRRAFCLVLQHLESTEGRVDVRATLLYLLADLAKTYLASMSSQDSADIVAFIMHVPALSQICTSVSTGSDEREALERLIEGLLPSRGEQVIVSEITIYWLNALSSAFESKGLTVNIIACASPWLPYLSTSNLVQLFDLTMSKLGTLDQTIISTLIARLLDVIGQAPDASSSIDIIAARSAELLSLRATFTNRALLDRLLVRSVTSSIPLGVDGIVRREAGLPALIQEAEQRWRSRHAPLPELSADAFLGADDWDDSVARIVSGMIYKGKLPESTFVQWLQSDKPASLSVEHLAMVLGAFADSNGTEVVGLWDSVASHASRVIKAILKPGCPAETRRNVSTSLQRLLKTLSAIPKSLLKSIVSAVQKPTAVVTSDFLGIFVDLDVSDSDDLLAAIVERSTRDLVDHLADERAEMEDVRAVTHVLNDLVVWRPSVVKTHSVETFLTAVVQHALGLPHILQLAAVLARHASMKPFVVNRNIQAIVQSAKFPRAASVTSPSREPLVHLLYTLFQLHPGNTCQISHVEPLLQVYRGTLSSADRRILAIFQLFEAERSTPITSLISRWSSVGDSASQTALDAVQSLDPILVLRTCLNYPKWRDLDTPIEHRAYSWEEPLYDPIFLVLLFAQMILECPPATALAWVEVFRTNIVSLLIRMMSARESEVRELAANQLASLWLCLESADMQEKDHALYVLSLLKDALSVFAWSDDAPKRLPTYTTLILAHALRAIFYPTNFIYPLTARFLLQRPLLDVDDVPMLYGMLYSSGDDWKKERGWILKFLADGMCGTDDWRVFKRRHTWDLLASMFQSAGKDKALRSGVLEVLANLTCVPQAVTSLIIKSGLLSWIEMQTRDARDEEAVVWVRILENCMTLADTGRVETATHGEWRSTICRSLTSIAEDTHVAQKPLPWLCRATLRLSCLQGRSAEGLSRLIQSTLRGLQRLETRLDLASERDAVIVDLPAPPHRAASLHEASPMEDKATWGRAVKDLWRAAMQASDGHNWGPLTTRLVLWRGLSPAESGVEGEWVRKETLSSMNQVDILGV</sequence>
<evidence type="ECO:0000313" key="6">
    <source>
        <dbReference type="Proteomes" id="UP000007431"/>
    </source>
</evidence>
<name>D8QKF7_SCHCM</name>
<feature type="domain" description="URB1 C-terminal" evidence="3">
    <location>
        <begin position="1546"/>
        <end position="1740"/>
    </location>
</feature>
<evidence type="ECO:0000259" key="3">
    <source>
        <dbReference type="Pfam" id="PF16201"/>
    </source>
</evidence>
<dbReference type="Pfam" id="PF16201">
    <property type="entry name" value="NopRA1"/>
    <property type="match status" value="1"/>
</dbReference>
<keyword evidence="6" id="KW-1185">Reference proteome</keyword>
<feature type="non-terminal residue" evidence="5">
    <location>
        <position position="1937"/>
    </location>
</feature>
<dbReference type="VEuPathDB" id="FungiDB:SCHCODRAFT_02753782"/>
<dbReference type="eggNOG" id="KOG1791">
    <property type="taxonomic scope" value="Eukaryota"/>
</dbReference>
<reference evidence="5 6" key="1">
    <citation type="journal article" date="2010" name="Nat. Biotechnol.">
        <title>Genome sequence of the model mushroom Schizophyllum commune.</title>
        <authorList>
            <person name="Ohm R.A."/>
            <person name="de Jong J.F."/>
            <person name="Lugones L.G."/>
            <person name="Aerts A."/>
            <person name="Kothe E."/>
            <person name="Stajich J.E."/>
            <person name="de Vries R.P."/>
            <person name="Record E."/>
            <person name="Levasseur A."/>
            <person name="Baker S.E."/>
            <person name="Bartholomew K.A."/>
            <person name="Coutinho P.M."/>
            <person name="Erdmann S."/>
            <person name="Fowler T.J."/>
            <person name="Gathman A.C."/>
            <person name="Lombard V."/>
            <person name="Henrissat B."/>
            <person name="Knabe N."/>
            <person name="Kuees U."/>
            <person name="Lilly W.W."/>
            <person name="Lindquist E."/>
            <person name="Lucas S."/>
            <person name="Magnuson J.K."/>
            <person name="Piumi F."/>
            <person name="Raudaskoski M."/>
            <person name="Salamov A."/>
            <person name="Schmutz J."/>
            <person name="Schwarze F.W.M.R."/>
            <person name="vanKuyk P.A."/>
            <person name="Horton J.S."/>
            <person name="Grigoriev I.V."/>
            <person name="Woesten H.A.B."/>
        </authorList>
    </citation>
    <scope>NUCLEOTIDE SEQUENCE [LARGE SCALE GENOMIC DNA]</scope>
    <source>
        <strain evidence="6">H4-8 / FGSC 9210</strain>
    </source>
</reference>
<dbReference type="RefSeq" id="XP_003026614.1">
    <property type="nucleotide sequence ID" value="XM_003026568.1"/>
</dbReference>
<dbReference type="OMA" id="VVWVWQS"/>
<dbReference type="PANTHER" id="PTHR13500">
    <property type="entry name" value="NUCLEOLAR PRERIBOSOMAL-ASSOCIATED PROTEIN 1"/>
    <property type="match status" value="1"/>
</dbReference>
<dbReference type="KEGG" id="scm:SCHCO_02753782"/>
<dbReference type="FunCoup" id="D8QKF7">
    <property type="interactions" value="119"/>
</dbReference>
<dbReference type="Pfam" id="PF26140">
    <property type="entry name" value="HEAT_URB1"/>
    <property type="match status" value="1"/>
</dbReference>
<dbReference type="Pfam" id="PF11707">
    <property type="entry name" value="Npa1"/>
    <property type="match status" value="1"/>
</dbReference>
<dbReference type="GeneID" id="9593212"/>
<dbReference type="InterPro" id="IPR059018">
    <property type="entry name" value="HEAT_URB1"/>
</dbReference>
<organism evidence="6">
    <name type="scientific">Schizophyllum commune (strain H4-8 / FGSC 9210)</name>
    <name type="common">Split gill fungus</name>
    <dbReference type="NCBI Taxonomy" id="578458"/>
    <lineage>
        <taxon>Eukaryota</taxon>
        <taxon>Fungi</taxon>
        <taxon>Dikarya</taxon>
        <taxon>Basidiomycota</taxon>
        <taxon>Agaricomycotina</taxon>
        <taxon>Agaricomycetes</taxon>
        <taxon>Agaricomycetidae</taxon>
        <taxon>Agaricales</taxon>
        <taxon>Schizophyllaceae</taxon>
        <taxon>Schizophyllum</taxon>
    </lineage>
</organism>
<dbReference type="InterPro" id="IPR021714">
    <property type="entry name" value="URB1_N"/>
</dbReference>
<gene>
    <name evidence="5" type="ORF">SCHCODRAFT_114329</name>
</gene>
<accession>D8QKF7</accession>
<dbReference type="PANTHER" id="PTHR13500:SF0">
    <property type="entry name" value="NUCLEOLAR PRE-RIBOSOMAL-ASSOCIATED PROTEIN 1"/>
    <property type="match status" value="1"/>
</dbReference>
<dbReference type="GO" id="GO:0000463">
    <property type="term" value="P:maturation of LSU-rRNA from tricistronic rRNA transcript (SSU-rRNA, 5.8S rRNA, LSU-rRNA)"/>
    <property type="evidence" value="ECO:0007669"/>
    <property type="project" value="TreeGrafter"/>
</dbReference>
<evidence type="ECO:0000256" key="1">
    <source>
        <dbReference type="SAM" id="MobiDB-lite"/>
    </source>
</evidence>
<feature type="domain" description="URB1 N-terminal" evidence="2">
    <location>
        <begin position="87"/>
        <end position="414"/>
    </location>
</feature>
<feature type="compositionally biased region" description="Basic and acidic residues" evidence="1">
    <location>
        <begin position="12"/>
        <end position="21"/>
    </location>
</feature>
<feature type="region of interest" description="Disordered" evidence="1">
    <location>
        <begin position="1"/>
        <end position="22"/>
    </location>
</feature>
<dbReference type="InParanoid" id="D8QKF7"/>
<evidence type="ECO:0000313" key="5">
    <source>
        <dbReference type="EMBL" id="EFI91711.1"/>
    </source>
</evidence>
<evidence type="ECO:0008006" key="7">
    <source>
        <dbReference type="Google" id="ProtNLM"/>
    </source>
</evidence>
<dbReference type="SUPFAM" id="SSF48371">
    <property type="entry name" value="ARM repeat"/>
    <property type="match status" value="2"/>
</dbReference>
<dbReference type="Proteomes" id="UP000007431">
    <property type="component" value="Unassembled WGS sequence"/>
</dbReference>
<proteinExistence type="predicted"/>
<dbReference type="HOGENOM" id="CLU_001591_0_0_1"/>
<protein>
    <recommendedName>
        <fullName evidence="7">Nucleolar pre-ribosomal-associated protein 1 C-terminal domain-containing protein</fullName>
    </recommendedName>
</protein>